<comment type="caution">
    <text evidence="1">The sequence shown here is derived from an EMBL/GenBank/DDBJ whole genome shotgun (WGS) entry which is preliminary data.</text>
</comment>
<sequence length="125" mass="13935">MRQPSVHTSPAATSPAPPCVTLVPSLCYMSSGSPDPTPVDFTISLPLARRHHHHYPTRSSYHHHYPHAYHRSHLPHRILRASLSRRHIREPSIPTGSTLLMRLTVPPDPPWGGAAGFGTEGRHRQ</sequence>
<dbReference type="Proteomes" id="UP000790377">
    <property type="component" value="Unassembled WGS sequence"/>
</dbReference>
<evidence type="ECO:0000313" key="1">
    <source>
        <dbReference type="EMBL" id="KAH7907223.1"/>
    </source>
</evidence>
<gene>
    <name evidence="1" type="ORF">BJ138DRAFT_1182563</name>
</gene>
<name>A0ACB8A2D0_9AGAM</name>
<protein>
    <submittedName>
        <fullName evidence="1">Uncharacterized protein</fullName>
    </submittedName>
</protein>
<reference evidence="1" key="1">
    <citation type="journal article" date="2021" name="New Phytol.">
        <title>Evolutionary innovations through gain and loss of genes in the ectomycorrhizal Boletales.</title>
        <authorList>
            <person name="Wu G."/>
            <person name="Miyauchi S."/>
            <person name="Morin E."/>
            <person name="Kuo A."/>
            <person name="Drula E."/>
            <person name="Varga T."/>
            <person name="Kohler A."/>
            <person name="Feng B."/>
            <person name="Cao Y."/>
            <person name="Lipzen A."/>
            <person name="Daum C."/>
            <person name="Hundley H."/>
            <person name="Pangilinan J."/>
            <person name="Johnson J."/>
            <person name="Barry K."/>
            <person name="LaButti K."/>
            <person name="Ng V."/>
            <person name="Ahrendt S."/>
            <person name="Min B."/>
            <person name="Choi I.G."/>
            <person name="Park H."/>
            <person name="Plett J.M."/>
            <person name="Magnuson J."/>
            <person name="Spatafora J.W."/>
            <person name="Nagy L.G."/>
            <person name="Henrissat B."/>
            <person name="Grigoriev I.V."/>
            <person name="Yang Z.L."/>
            <person name="Xu J."/>
            <person name="Martin F.M."/>
        </authorList>
    </citation>
    <scope>NUCLEOTIDE SEQUENCE</scope>
    <source>
        <strain evidence="1">ATCC 28755</strain>
    </source>
</reference>
<organism evidence="1 2">
    <name type="scientific">Hygrophoropsis aurantiaca</name>
    <dbReference type="NCBI Taxonomy" id="72124"/>
    <lineage>
        <taxon>Eukaryota</taxon>
        <taxon>Fungi</taxon>
        <taxon>Dikarya</taxon>
        <taxon>Basidiomycota</taxon>
        <taxon>Agaricomycotina</taxon>
        <taxon>Agaricomycetes</taxon>
        <taxon>Agaricomycetidae</taxon>
        <taxon>Boletales</taxon>
        <taxon>Coniophorineae</taxon>
        <taxon>Hygrophoropsidaceae</taxon>
        <taxon>Hygrophoropsis</taxon>
    </lineage>
</organism>
<evidence type="ECO:0000313" key="2">
    <source>
        <dbReference type="Proteomes" id="UP000790377"/>
    </source>
</evidence>
<dbReference type="EMBL" id="MU267925">
    <property type="protein sequence ID" value="KAH7907223.1"/>
    <property type="molecule type" value="Genomic_DNA"/>
</dbReference>
<accession>A0ACB8A2D0</accession>
<proteinExistence type="predicted"/>
<keyword evidence="2" id="KW-1185">Reference proteome</keyword>